<reference evidence="3 4" key="1">
    <citation type="submission" date="2019-03" db="EMBL/GenBank/DDBJ databases">
        <title>Porphyromonas levii Isolated from the Uterus of Dairy Cows.</title>
        <authorList>
            <person name="Francis A.M."/>
        </authorList>
    </citation>
    <scope>NUCLEOTIDE SEQUENCE [LARGE SCALE GENOMIC DNA]</scope>
    <source>
        <strain evidence="3 4">AF5678</strain>
    </source>
</reference>
<sequence length="271" mass="31267">MCSALGLQAQDSIPKEYQTLVQRYYEYYEAAKPDSAELTLRQALALFPEEPTNFILRGNLAELLLARQDTTSALAELSEAIRQQPQVTQLRSRRAAVYEELGKYNEALLDLDELIRQQPTWEIPLFNRARVRSTLGLYEGAIVDLEKIMSINPDAYLPRIGLAEAYQKAERALEAEKLLSQLIERYPKIPNAYRAMGWLLLRQNRKSEALDKVRHVMNELKDVDKDNYLLRGTIWRSYGEPKESEKDYAEALRLGATEVEIEHAKHEGKRR</sequence>
<proteinExistence type="predicted"/>
<dbReference type="STRING" id="1122973.GCA_000379925_00055"/>
<keyword evidence="2" id="KW-0802">TPR repeat</keyword>
<dbReference type="SUPFAM" id="SSF48452">
    <property type="entry name" value="TPR-like"/>
    <property type="match status" value="1"/>
</dbReference>
<keyword evidence="4" id="KW-1185">Reference proteome</keyword>
<dbReference type="EMBL" id="SPNC01000117">
    <property type="protein sequence ID" value="TFH94483.1"/>
    <property type="molecule type" value="Genomic_DNA"/>
</dbReference>
<dbReference type="SMART" id="SM00028">
    <property type="entry name" value="TPR"/>
    <property type="match status" value="7"/>
</dbReference>
<dbReference type="OrthoDB" id="1011441at2"/>
<organism evidence="3 4">
    <name type="scientific">Porphyromonas levii</name>
    <dbReference type="NCBI Taxonomy" id="28114"/>
    <lineage>
        <taxon>Bacteria</taxon>
        <taxon>Pseudomonadati</taxon>
        <taxon>Bacteroidota</taxon>
        <taxon>Bacteroidia</taxon>
        <taxon>Bacteroidales</taxon>
        <taxon>Porphyromonadaceae</taxon>
        <taxon>Porphyromonas</taxon>
    </lineage>
</organism>
<evidence type="ECO:0000313" key="4">
    <source>
        <dbReference type="Proteomes" id="UP000297225"/>
    </source>
</evidence>
<gene>
    <name evidence="3" type="ORF">E4P47_07285</name>
</gene>
<dbReference type="PANTHER" id="PTHR44858:SF1">
    <property type="entry name" value="UDP-N-ACETYLGLUCOSAMINE--PEPTIDE N-ACETYLGLUCOSAMINYLTRANSFERASE SPINDLY-RELATED"/>
    <property type="match status" value="1"/>
</dbReference>
<keyword evidence="1" id="KW-0677">Repeat</keyword>
<dbReference type="InterPro" id="IPR011990">
    <property type="entry name" value="TPR-like_helical_dom_sf"/>
</dbReference>
<dbReference type="PANTHER" id="PTHR44858">
    <property type="entry name" value="TETRATRICOPEPTIDE REPEAT PROTEIN 6"/>
    <property type="match status" value="1"/>
</dbReference>
<evidence type="ECO:0000256" key="2">
    <source>
        <dbReference type="ARBA" id="ARBA00022803"/>
    </source>
</evidence>
<dbReference type="AlphaFoldDB" id="A0A4Y8WMX5"/>
<name>A0A4Y8WMX5_9PORP</name>
<dbReference type="Pfam" id="PF14559">
    <property type="entry name" value="TPR_19"/>
    <property type="match status" value="2"/>
</dbReference>
<accession>A0A4Y8WMX5</accession>
<evidence type="ECO:0000256" key="1">
    <source>
        <dbReference type="ARBA" id="ARBA00022737"/>
    </source>
</evidence>
<comment type="caution">
    <text evidence="3">The sequence shown here is derived from an EMBL/GenBank/DDBJ whole genome shotgun (WGS) entry which is preliminary data.</text>
</comment>
<dbReference type="InterPro" id="IPR019734">
    <property type="entry name" value="TPR_rpt"/>
</dbReference>
<dbReference type="InterPro" id="IPR050498">
    <property type="entry name" value="Ycf3"/>
</dbReference>
<evidence type="ECO:0000313" key="3">
    <source>
        <dbReference type="EMBL" id="TFH94483.1"/>
    </source>
</evidence>
<protein>
    <submittedName>
        <fullName evidence="3">Tetratricopeptide repeat protein</fullName>
    </submittedName>
</protein>
<dbReference type="Proteomes" id="UP000297225">
    <property type="component" value="Unassembled WGS sequence"/>
</dbReference>
<dbReference type="Gene3D" id="1.25.40.10">
    <property type="entry name" value="Tetratricopeptide repeat domain"/>
    <property type="match status" value="1"/>
</dbReference>